<dbReference type="Proteomes" id="UP000199469">
    <property type="component" value="Unassembled WGS sequence"/>
</dbReference>
<dbReference type="RefSeq" id="WP_089793667.1">
    <property type="nucleotide sequence ID" value="NZ_FOIU01000002.1"/>
</dbReference>
<proteinExistence type="predicted"/>
<accession>A0A1I0RL36</accession>
<name>A0A1I0RL36_9FLAO</name>
<reference evidence="2" key="1">
    <citation type="submission" date="2016-10" db="EMBL/GenBank/DDBJ databases">
        <authorList>
            <person name="Varghese N."/>
            <person name="Submissions S."/>
        </authorList>
    </citation>
    <scope>NUCLEOTIDE SEQUENCE [LARGE SCALE GENOMIC DNA]</scope>
    <source>
        <strain evidence="2">DSM 17724</strain>
    </source>
</reference>
<dbReference type="EMBL" id="FOIU01000002">
    <property type="protein sequence ID" value="SEW41720.1"/>
    <property type="molecule type" value="Genomic_DNA"/>
</dbReference>
<gene>
    <name evidence="1" type="ORF">SAMN05421841_2861</name>
</gene>
<evidence type="ECO:0000313" key="2">
    <source>
        <dbReference type="Proteomes" id="UP000199469"/>
    </source>
</evidence>
<organism evidence="1 2">
    <name type="scientific">Chryseobacterium wanjuense</name>
    <dbReference type="NCBI Taxonomy" id="356305"/>
    <lineage>
        <taxon>Bacteria</taxon>
        <taxon>Pseudomonadati</taxon>
        <taxon>Bacteroidota</taxon>
        <taxon>Flavobacteriia</taxon>
        <taxon>Flavobacteriales</taxon>
        <taxon>Weeksellaceae</taxon>
        <taxon>Chryseobacterium group</taxon>
        <taxon>Chryseobacterium</taxon>
    </lineage>
</organism>
<dbReference type="OrthoDB" id="1275308at2"/>
<evidence type="ECO:0000313" key="1">
    <source>
        <dbReference type="EMBL" id="SEW41720.1"/>
    </source>
</evidence>
<dbReference type="AlphaFoldDB" id="A0A1I0RL36"/>
<protein>
    <submittedName>
        <fullName evidence="1">Uncharacterized protein</fullName>
    </submittedName>
</protein>
<sequence length="175" mass="20187">MGDIKKCIKLATKAIDEENFCTIIRNNVEIFEDIPEKELDNFFLEIENEAKRAGRKIDDQLDYIVDLKKIAKQLSFGKNKLVKYRKHAQQIRKLAKRLNIEIPSKVSNPNTQKVIDDYISKVISEGHVRKGPYMTLGDCVYCKLDDAIIIQRLDGEFVTFLEHSLGGVAKMWDQI</sequence>
<dbReference type="STRING" id="356305.SAMN05421841_2861"/>
<keyword evidence="2" id="KW-1185">Reference proteome</keyword>